<reference evidence="10" key="2">
    <citation type="submission" date="2025-08" db="UniProtKB">
        <authorList>
            <consortium name="Ensembl"/>
        </authorList>
    </citation>
    <scope>IDENTIFICATION</scope>
</reference>
<accession>A0A8C2THD5</accession>
<keyword evidence="11" id="KW-1185">Reference proteome</keyword>
<keyword evidence="4" id="KW-0732">Signal</keyword>
<keyword evidence="7" id="KW-0325">Glycoprotein</keyword>
<dbReference type="PANTHER" id="PTHR28607:SF2">
    <property type="entry name" value="PROTEIN FAM174C"/>
    <property type="match status" value="1"/>
</dbReference>
<dbReference type="PANTHER" id="PTHR28607">
    <property type="entry name" value="EXPRESSED PROTEIN"/>
    <property type="match status" value="1"/>
</dbReference>
<comment type="subcellular location">
    <subcellularLocation>
        <location evidence="1">Membrane</location>
        <topology evidence="1">Single-pass type I membrane protein</topology>
    </subcellularLocation>
</comment>
<evidence type="ECO:0000256" key="9">
    <source>
        <dbReference type="SAM" id="Phobius"/>
    </source>
</evidence>
<dbReference type="GeneTree" id="ENSGT00530000064649"/>
<feature type="region of interest" description="Disordered" evidence="8">
    <location>
        <begin position="277"/>
        <end position="296"/>
    </location>
</feature>
<dbReference type="Proteomes" id="UP000694412">
    <property type="component" value="Chromosome 28"/>
</dbReference>
<reference evidence="10" key="3">
    <citation type="submission" date="2025-09" db="UniProtKB">
        <authorList>
            <consortium name="Ensembl"/>
        </authorList>
    </citation>
    <scope>IDENTIFICATION</scope>
</reference>
<proteinExistence type="inferred from homology"/>
<name>A0A8C2THD5_COTJA</name>
<evidence type="ECO:0000256" key="4">
    <source>
        <dbReference type="ARBA" id="ARBA00022729"/>
    </source>
</evidence>
<dbReference type="AlphaFoldDB" id="A0A8C2THD5"/>
<dbReference type="GO" id="GO:0005576">
    <property type="term" value="C:extracellular region"/>
    <property type="evidence" value="ECO:0007669"/>
    <property type="project" value="TreeGrafter"/>
</dbReference>
<evidence type="ECO:0000256" key="1">
    <source>
        <dbReference type="ARBA" id="ARBA00004479"/>
    </source>
</evidence>
<keyword evidence="6 9" id="KW-0472">Membrane</keyword>
<comment type="similarity">
    <text evidence="2">Belongs to the FAM174 family.</text>
</comment>
<keyword evidence="3 9" id="KW-0812">Transmembrane</keyword>
<protein>
    <submittedName>
        <fullName evidence="10">Uncharacterized protein</fullName>
    </submittedName>
</protein>
<feature type="region of interest" description="Disordered" evidence="8">
    <location>
        <begin position="186"/>
        <end position="210"/>
    </location>
</feature>
<evidence type="ECO:0000313" key="10">
    <source>
        <dbReference type="Ensembl" id="ENSCJPP00005012540.1"/>
    </source>
</evidence>
<evidence type="ECO:0000256" key="6">
    <source>
        <dbReference type="ARBA" id="ARBA00023136"/>
    </source>
</evidence>
<dbReference type="GO" id="GO:0016020">
    <property type="term" value="C:membrane"/>
    <property type="evidence" value="ECO:0007669"/>
    <property type="project" value="UniProtKB-SubCell"/>
</dbReference>
<evidence type="ECO:0000313" key="11">
    <source>
        <dbReference type="Proteomes" id="UP000694412"/>
    </source>
</evidence>
<evidence type="ECO:0000256" key="8">
    <source>
        <dbReference type="SAM" id="MobiDB-lite"/>
    </source>
</evidence>
<dbReference type="InterPro" id="IPR009565">
    <property type="entry name" value="FAM174-like"/>
</dbReference>
<sequence>MQDGGEEREGSWFKSWEPFTPRGVTKLDLNYLNHPQCDAQNHRRIRSFALRLRFFHGPVGFGWAQPKAQQPPTHLIWGGVSECIQPHGAVPYRAHNVSHFPDGTGMWGCINTVHTVRTERFIRIRMVSRFGTSERRNPGTQRLSSACARPRFARTFLRRDHRWVPAMLRPQPLYVLLLLLHGGRAGSPNNGTETPREAEGNGTRTGGGLLPASGLPVLRRAVFVVSALSVLAALYFVLRTFRSRPDGRRREPSAAFRWKKPQRKKYGLLSSSDDRVEMASLDSEEDTVFETQNLRR</sequence>
<evidence type="ECO:0000256" key="7">
    <source>
        <dbReference type="ARBA" id="ARBA00023180"/>
    </source>
</evidence>
<keyword evidence="5 9" id="KW-1133">Transmembrane helix</keyword>
<reference evidence="10" key="1">
    <citation type="submission" date="2015-11" db="EMBL/GenBank/DDBJ databases">
        <authorList>
            <consortium name="International Coturnix japonica Genome Analysis Consortium"/>
            <person name="Warren W."/>
            <person name="Burt D.W."/>
            <person name="Antin P.B."/>
            <person name="Lanford R."/>
            <person name="Gros J."/>
            <person name="Wilson R.K."/>
        </authorList>
    </citation>
    <scope>NUCLEOTIDE SEQUENCE [LARGE SCALE GENOMIC DNA]</scope>
</reference>
<evidence type="ECO:0000256" key="2">
    <source>
        <dbReference type="ARBA" id="ARBA00006986"/>
    </source>
</evidence>
<evidence type="ECO:0000256" key="5">
    <source>
        <dbReference type="ARBA" id="ARBA00022989"/>
    </source>
</evidence>
<dbReference type="Ensembl" id="ENSCJPT00005018155.1">
    <property type="protein sequence ID" value="ENSCJPP00005012540.1"/>
    <property type="gene ID" value="ENSCJPG00005010667.1"/>
</dbReference>
<evidence type="ECO:0000256" key="3">
    <source>
        <dbReference type="ARBA" id="ARBA00022692"/>
    </source>
</evidence>
<organism evidence="10 11">
    <name type="scientific">Coturnix japonica</name>
    <name type="common">Japanese quail</name>
    <name type="synonym">Coturnix coturnix japonica</name>
    <dbReference type="NCBI Taxonomy" id="93934"/>
    <lineage>
        <taxon>Eukaryota</taxon>
        <taxon>Metazoa</taxon>
        <taxon>Chordata</taxon>
        <taxon>Craniata</taxon>
        <taxon>Vertebrata</taxon>
        <taxon>Euteleostomi</taxon>
        <taxon>Archelosauria</taxon>
        <taxon>Archosauria</taxon>
        <taxon>Dinosauria</taxon>
        <taxon>Saurischia</taxon>
        <taxon>Theropoda</taxon>
        <taxon>Coelurosauria</taxon>
        <taxon>Aves</taxon>
        <taxon>Neognathae</taxon>
        <taxon>Galloanserae</taxon>
        <taxon>Galliformes</taxon>
        <taxon>Phasianidae</taxon>
        <taxon>Perdicinae</taxon>
        <taxon>Coturnix</taxon>
    </lineage>
</organism>
<feature type="transmembrane region" description="Helical" evidence="9">
    <location>
        <begin position="221"/>
        <end position="241"/>
    </location>
</feature>